<dbReference type="AlphaFoldDB" id="A0A6A4IWB8"/>
<dbReference type="Proteomes" id="UP000466442">
    <property type="component" value="Unassembled WGS sequence"/>
</dbReference>
<comment type="caution">
    <text evidence="2">The sequence shown here is derived from an EMBL/GenBank/DDBJ whole genome shotgun (WGS) entry which is preliminary data.</text>
</comment>
<reference evidence="2" key="1">
    <citation type="journal article" date="2021" name="Mol. Ecol. Resour.">
        <title>Apolygus lucorum genome provides insights into omnivorousness and mesophyll feeding.</title>
        <authorList>
            <person name="Liu Y."/>
            <person name="Liu H."/>
            <person name="Wang H."/>
            <person name="Huang T."/>
            <person name="Liu B."/>
            <person name="Yang B."/>
            <person name="Yin L."/>
            <person name="Li B."/>
            <person name="Zhang Y."/>
            <person name="Zhang S."/>
            <person name="Jiang F."/>
            <person name="Zhang X."/>
            <person name="Ren Y."/>
            <person name="Wang B."/>
            <person name="Wang S."/>
            <person name="Lu Y."/>
            <person name="Wu K."/>
            <person name="Fan W."/>
            <person name="Wang G."/>
        </authorList>
    </citation>
    <scope>NUCLEOTIDE SEQUENCE</scope>
    <source>
        <strain evidence="2">12Hb</strain>
    </source>
</reference>
<sequence>MAEGGKEEREKSEYKDHYKMILEDLIGRRNNAGFLENEEAIEGTASNGVVDVGDQIATCSHQEDTNIGSNTADDPQLWNGGRPNLASSLQLTLMDSTDGGLAVFHKNIPNAEPGNGACPAVSDNQLLDCTDDRKTPEGDLPTTVSPPVPEVCVSSLTPEPSIMSLTEDRRGVDSSADDSRPSTAQKKKKWKIFKGFKNSLSPK</sequence>
<name>A0A6A4IWB8_APOLU</name>
<feature type="region of interest" description="Disordered" evidence="1">
    <location>
        <begin position="133"/>
        <end position="188"/>
    </location>
</feature>
<feature type="compositionally biased region" description="Basic and acidic residues" evidence="1">
    <location>
        <begin position="166"/>
        <end position="180"/>
    </location>
</feature>
<proteinExistence type="predicted"/>
<evidence type="ECO:0000313" key="2">
    <source>
        <dbReference type="EMBL" id="KAF6201171.1"/>
    </source>
</evidence>
<gene>
    <name evidence="2" type="ORF">GE061_005618</name>
</gene>
<evidence type="ECO:0000313" key="3">
    <source>
        <dbReference type="Proteomes" id="UP000466442"/>
    </source>
</evidence>
<evidence type="ECO:0000256" key="1">
    <source>
        <dbReference type="SAM" id="MobiDB-lite"/>
    </source>
</evidence>
<accession>A0A6A4IWB8</accession>
<dbReference type="EMBL" id="WIXP02000013">
    <property type="protein sequence ID" value="KAF6201171.1"/>
    <property type="molecule type" value="Genomic_DNA"/>
</dbReference>
<keyword evidence="3" id="KW-1185">Reference proteome</keyword>
<organism evidence="2 3">
    <name type="scientific">Apolygus lucorum</name>
    <name type="common">Small green plant bug</name>
    <name type="synonym">Lygocoris lucorum</name>
    <dbReference type="NCBI Taxonomy" id="248454"/>
    <lineage>
        <taxon>Eukaryota</taxon>
        <taxon>Metazoa</taxon>
        <taxon>Ecdysozoa</taxon>
        <taxon>Arthropoda</taxon>
        <taxon>Hexapoda</taxon>
        <taxon>Insecta</taxon>
        <taxon>Pterygota</taxon>
        <taxon>Neoptera</taxon>
        <taxon>Paraneoptera</taxon>
        <taxon>Hemiptera</taxon>
        <taxon>Heteroptera</taxon>
        <taxon>Panheteroptera</taxon>
        <taxon>Cimicomorpha</taxon>
        <taxon>Miridae</taxon>
        <taxon>Mirini</taxon>
        <taxon>Apolygus</taxon>
    </lineage>
</organism>
<protein>
    <submittedName>
        <fullName evidence="2">Uncharacterized protein</fullName>
    </submittedName>
</protein>